<gene>
    <name evidence="3" type="ORF">CHU93_05065</name>
</gene>
<feature type="transmembrane region" description="Helical" evidence="1">
    <location>
        <begin position="12"/>
        <end position="31"/>
    </location>
</feature>
<dbReference type="InterPro" id="IPR050266">
    <property type="entry name" value="AB_hydrolase_sf"/>
</dbReference>
<dbReference type="Pfam" id="PF00561">
    <property type="entry name" value="Abhydrolase_1"/>
    <property type="match status" value="1"/>
</dbReference>
<protein>
    <recommendedName>
        <fullName evidence="2">AB hydrolase-1 domain-containing protein</fullName>
    </recommendedName>
</protein>
<dbReference type="InterPro" id="IPR029058">
    <property type="entry name" value="AB_hydrolase_fold"/>
</dbReference>
<dbReference type="PANTHER" id="PTHR43798:SF33">
    <property type="entry name" value="HYDROLASE, PUTATIVE (AFU_ORTHOLOGUE AFUA_2G14860)-RELATED"/>
    <property type="match status" value="1"/>
</dbReference>
<reference evidence="3 4" key="1">
    <citation type="submission" date="2017-07" db="EMBL/GenBank/DDBJ databases">
        <title>Sandarakinorhabdus cyanobacteriorum sp. nov., a novel bacterium isolated from cyanobacterial aggregates in a eutrophic lake.</title>
        <authorList>
            <person name="Cai H."/>
        </authorList>
    </citation>
    <scope>NUCLEOTIDE SEQUENCE [LARGE SCALE GENOMIC DNA]</scope>
    <source>
        <strain evidence="3 4">TH057</strain>
    </source>
</reference>
<feature type="domain" description="AB hydrolase-1" evidence="2">
    <location>
        <begin position="73"/>
        <end position="310"/>
    </location>
</feature>
<keyword evidence="1" id="KW-1133">Transmembrane helix</keyword>
<dbReference type="InterPro" id="IPR000639">
    <property type="entry name" value="Epox_hydrolase-like"/>
</dbReference>
<dbReference type="OrthoDB" id="9804723at2"/>
<sequence>MAGGKRRNWWRGLGYGLAVVAGLIAVARAIFATPDIPVATLKAKYANSASQFVELSPGTTIHVRDEGPRDGLTIVLIHGSNASLHTWEPWVKRLTARNIRVVSLDLPAHGLSGPTPQGLYTSAAYVGIVEQLVDRLGLQDFVLGGNSMGGGVAWRYALAHPERLRGLILVDASGQPQPKGSSPPLGFRLARVPVARDILATVTPRGLIEQSFKQSISNQAIATPAMVDRYWELLLYPGNRRATVQRFGQYQGDDGAAAKLPGLKVPTLILWGREDRLIPVSVAAWFNRQIPNSRIAILDGIGHIPMEEAPDRSLAPVLDFLVDISELGTAVLPPPSGTGDAAAKPATAA</sequence>
<evidence type="ECO:0000313" key="4">
    <source>
        <dbReference type="Proteomes" id="UP000216991"/>
    </source>
</evidence>
<proteinExistence type="predicted"/>
<dbReference type="InterPro" id="IPR000073">
    <property type="entry name" value="AB_hydrolase_1"/>
</dbReference>
<dbReference type="AlphaFoldDB" id="A0A255YPM3"/>
<organism evidence="3 4">
    <name type="scientific">Sandarakinorhabdus cyanobacteriorum</name>
    <dbReference type="NCBI Taxonomy" id="1981098"/>
    <lineage>
        <taxon>Bacteria</taxon>
        <taxon>Pseudomonadati</taxon>
        <taxon>Pseudomonadota</taxon>
        <taxon>Alphaproteobacteria</taxon>
        <taxon>Sphingomonadales</taxon>
        <taxon>Sphingosinicellaceae</taxon>
        <taxon>Sandarakinorhabdus</taxon>
    </lineage>
</organism>
<dbReference type="Gene3D" id="3.40.50.1820">
    <property type="entry name" value="alpha/beta hydrolase"/>
    <property type="match status" value="1"/>
</dbReference>
<keyword evidence="1" id="KW-0472">Membrane</keyword>
<evidence type="ECO:0000256" key="1">
    <source>
        <dbReference type="SAM" id="Phobius"/>
    </source>
</evidence>
<dbReference type="SUPFAM" id="SSF53474">
    <property type="entry name" value="alpha/beta-Hydrolases"/>
    <property type="match status" value="1"/>
</dbReference>
<keyword evidence="1" id="KW-0812">Transmembrane</keyword>
<dbReference type="GO" id="GO:0016020">
    <property type="term" value="C:membrane"/>
    <property type="evidence" value="ECO:0007669"/>
    <property type="project" value="TreeGrafter"/>
</dbReference>
<comment type="caution">
    <text evidence="3">The sequence shown here is derived from an EMBL/GenBank/DDBJ whole genome shotgun (WGS) entry which is preliminary data.</text>
</comment>
<name>A0A255YPM3_9SPHN</name>
<dbReference type="PRINTS" id="PR00111">
    <property type="entry name" value="ABHYDROLASE"/>
</dbReference>
<keyword evidence="4" id="KW-1185">Reference proteome</keyword>
<evidence type="ECO:0000313" key="3">
    <source>
        <dbReference type="EMBL" id="OYQ31176.1"/>
    </source>
</evidence>
<accession>A0A255YPM3</accession>
<dbReference type="GO" id="GO:0003824">
    <property type="term" value="F:catalytic activity"/>
    <property type="evidence" value="ECO:0007669"/>
    <property type="project" value="InterPro"/>
</dbReference>
<dbReference type="Proteomes" id="UP000216991">
    <property type="component" value="Unassembled WGS sequence"/>
</dbReference>
<dbReference type="EMBL" id="NOXT01000090">
    <property type="protein sequence ID" value="OYQ31176.1"/>
    <property type="molecule type" value="Genomic_DNA"/>
</dbReference>
<dbReference type="PRINTS" id="PR00412">
    <property type="entry name" value="EPOXHYDRLASE"/>
</dbReference>
<dbReference type="PANTHER" id="PTHR43798">
    <property type="entry name" value="MONOACYLGLYCEROL LIPASE"/>
    <property type="match status" value="1"/>
</dbReference>
<evidence type="ECO:0000259" key="2">
    <source>
        <dbReference type="Pfam" id="PF00561"/>
    </source>
</evidence>
<dbReference type="RefSeq" id="WP_094473057.1">
    <property type="nucleotide sequence ID" value="NZ_NOXT01000090.1"/>
</dbReference>